<keyword evidence="3" id="KW-1185">Reference proteome</keyword>
<name>A0A5E4S6S4_9BURK</name>
<dbReference type="Gene3D" id="3.40.50.1820">
    <property type="entry name" value="alpha/beta hydrolase"/>
    <property type="match status" value="1"/>
</dbReference>
<gene>
    <name evidence="2" type="ORF">PMO31116_00601</name>
</gene>
<accession>A0A5E4S6S4</accession>
<organism evidence="2 3">
    <name type="scientific">Pandoraea morbifera</name>
    <dbReference type="NCBI Taxonomy" id="2508300"/>
    <lineage>
        <taxon>Bacteria</taxon>
        <taxon>Pseudomonadati</taxon>
        <taxon>Pseudomonadota</taxon>
        <taxon>Betaproteobacteria</taxon>
        <taxon>Burkholderiales</taxon>
        <taxon>Burkholderiaceae</taxon>
        <taxon>Pandoraea</taxon>
    </lineage>
</organism>
<protein>
    <submittedName>
        <fullName evidence="2">Uncharacterized protein</fullName>
    </submittedName>
</protein>
<dbReference type="Pfam" id="PF26363">
    <property type="entry name" value="Phospholipase-like"/>
    <property type="match status" value="1"/>
</dbReference>
<evidence type="ECO:0000313" key="2">
    <source>
        <dbReference type="EMBL" id="VVD70911.1"/>
    </source>
</evidence>
<evidence type="ECO:0000313" key="3">
    <source>
        <dbReference type="Proteomes" id="UP000368474"/>
    </source>
</evidence>
<reference evidence="2 3" key="1">
    <citation type="submission" date="2019-08" db="EMBL/GenBank/DDBJ databases">
        <authorList>
            <person name="Peeters C."/>
        </authorList>
    </citation>
    <scope>NUCLEOTIDE SEQUENCE [LARGE SCALE GENOMIC DNA]</scope>
    <source>
        <strain evidence="2 3">LMG 31116</strain>
    </source>
</reference>
<dbReference type="GO" id="GO:0006629">
    <property type="term" value="P:lipid metabolic process"/>
    <property type="evidence" value="ECO:0007669"/>
    <property type="project" value="InterPro"/>
</dbReference>
<dbReference type="Proteomes" id="UP000368474">
    <property type="component" value="Unassembled WGS sequence"/>
</dbReference>
<evidence type="ECO:0000256" key="1">
    <source>
        <dbReference type="SAM" id="MobiDB-lite"/>
    </source>
</evidence>
<proteinExistence type="predicted"/>
<feature type="region of interest" description="Disordered" evidence="1">
    <location>
        <begin position="21"/>
        <end position="46"/>
    </location>
</feature>
<dbReference type="SUPFAM" id="SSF53474">
    <property type="entry name" value="alpha/beta-Hydrolases"/>
    <property type="match status" value="1"/>
</dbReference>
<dbReference type="AlphaFoldDB" id="A0A5E4S6S4"/>
<sequence length="445" mass="48041">MIGQTSLRHAPAATSHVVLDETPAPTANADAGPEPSPPSSASETSSQWYALTREQRIAGARWRRSLLSIQTSARTGNATGTHDPHERRSRALTQAWIDATRELCRRSPPERPSDPQQAAAFDSVLAQMTPLVNASEAQASAHQTSRLVPVAQRIDDIDAWIERHGIDAMPREMLEQRNVMTAALVDHDVYFDQSIPQILPARVQRIDTHDDNDPGGSGFFGAVYADPVGGNILVANRGTEMNIAAHAYVDWKQNVLQALGLPSRQYEAAIAWAKTLTQLYPASRLVFTGHSLGGGLASAQTSVVERSHGLTFDPAGLHERTVARHHATPAASRVDAYHVQGEILSVVQSLVRNATRIAGRIPLIGAMVAWLARLSMPHPVGTRIGLPPAASSGTQRERSAPDPAGSGLSESIARHSMPQMIRSLFARLARVPTMTSANRNVILLK</sequence>
<feature type="region of interest" description="Disordered" evidence="1">
    <location>
        <begin position="385"/>
        <end position="410"/>
    </location>
</feature>
<dbReference type="InterPro" id="IPR029058">
    <property type="entry name" value="AB_hydrolase_fold"/>
</dbReference>
<dbReference type="EMBL" id="CABPSD010000001">
    <property type="protein sequence ID" value="VVD70911.1"/>
    <property type="molecule type" value="Genomic_DNA"/>
</dbReference>